<dbReference type="Proteomes" id="UP000828390">
    <property type="component" value="Unassembled WGS sequence"/>
</dbReference>
<evidence type="ECO:0000313" key="3">
    <source>
        <dbReference type="Proteomes" id="UP000828390"/>
    </source>
</evidence>
<sequence length="242" mass="26722">MNIAECESKVQSCNLLDNKKYTEYYTVAHTGSGGIIFVIRLNEDTYGTYSCVATFNSSISASVDVLKEIKEEQPEIRIRKMEFGSTAAIECIGNTDITFQFKSDYFTTTINIAECGSKVQLCSLIDEKYAKYYSVSHTGSGGILSIHSLNEDTYGTYTCVAKYYSNMSASTQIYPPRSVVSPGLKGAVTTFRTFNDVTNNYTNVRYAYAFVILLCIGVALVLAKFCTCKLPRFLPGTDAGKI</sequence>
<gene>
    <name evidence="2" type="ORF">DPMN_023401</name>
</gene>
<keyword evidence="3" id="KW-1185">Reference proteome</keyword>
<accession>A0A9D4LPL7</accession>
<feature type="transmembrane region" description="Helical" evidence="1">
    <location>
        <begin position="206"/>
        <end position="223"/>
    </location>
</feature>
<keyword evidence="1" id="KW-0812">Transmembrane</keyword>
<name>A0A9D4LPL7_DREPO</name>
<proteinExistence type="predicted"/>
<dbReference type="InterPro" id="IPR013783">
    <property type="entry name" value="Ig-like_fold"/>
</dbReference>
<dbReference type="Gene3D" id="2.60.40.10">
    <property type="entry name" value="Immunoglobulins"/>
    <property type="match status" value="1"/>
</dbReference>
<organism evidence="2 3">
    <name type="scientific">Dreissena polymorpha</name>
    <name type="common">Zebra mussel</name>
    <name type="synonym">Mytilus polymorpha</name>
    <dbReference type="NCBI Taxonomy" id="45954"/>
    <lineage>
        <taxon>Eukaryota</taxon>
        <taxon>Metazoa</taxon>
        <taxon>Spiralia</taxon>
        <taxon>Lophotrochozoa</taxon>
        <taxon>Mollusca</taxon>
        <taxon>Bivalvia</taxon>
        <taxon>Autobranchia</taxon>
        <taxon>Heteroconchia</taxon>
        <taxon>Euheterodonta</taxon>
        <taxon>Imparidentia</taxon>
        <taxon>Neoheterodontei</taxon>
        <taxon>Myida</taxon>
        <taxon>Dreissenoidea</taxon>
        <taxon>Dreissenidae</taxon>
        <taxon>Dreissena</taxon>
    </lineage>
</organism>
<keyword evidence="1" id="KW-0472">Membrane</keyword>
<dbReference type="AlphaFoldDB" id="A0A9D4LPL7"/>
<reference evidence="2" key="2">
    <citation type="submission" date="2020-11" db="EMBL/GenBank/DDBJ databases">
        <authorList>
            <person name="McCartney M.A."/>
            <person name="Auch B."/>
            <person name="Kono T."/>
            <person name="Mallez S."/>
            <person name="Becker A."/>
            <person name="Gohl D.M."/>
            <person name="Silverstein K.A.T."/>
            <person name="Koren S."/>
            <person name="Bechman K.B."/>
            <person name="Herman A."/>
            <person name="Abrahante J.E."/>
            <person name="Garbe J."/>
        </authorList>
    </citation>
    <scope>NUCLEOTIDE SEQUENCE</scope>
    <source>
        <strain evidence="2">Duluth1</strain>
        <tissue evidence="2">Whole animal</tissue>
    </source>
</reference>
<dbReference type="InterPro" id="IPR036179">
    <property type="entry name" value="Ig-like_dom_sf"/>
</dbReference>
<protein>
    <submittedName>
        <fullName evidence="2">Uncharacterized protein</fullName>
    </submittedName>
</protein>
<keyword evidence="1" id="KW-1133">Transmembrane helix</keyword>
<evidence type="ECO:0000256" key="1">
    <source>
        <dbReference type="SAM" id="Phobius"/>
    </source>
</evidence>
<comment type="caution">
    <text evidence="2">The sequence shown here is derived from an EMBL/GenBank/DDBJ whole genome shotgun (WGS) entry which is preliminary data.</text>
</comment>
<dbReference type="CDD" id="cd00096">
    <property type="entry name" value="Ig"/>
    <property type="match status" value="1"/>
</dbReference>
<dbReference type="SUPFAM" id="SSF48726">
    <property type="entry name" value="Immunoglobulin"/>
    <property type="match status" value="1"/>
</dbReference>
<dbReference type="EMBL" id="JAIWYP010000002">
    <property type="protein sequence ID" value="KAH3860501.1"/>
    <property type="molecule type" value="Genomic_DNA"/>
</dbReference>
<reference evidence="2" key="1">
    <citation type="journal article" date="2019" name="bioRxiv">
        <title>The Genome of the Zebra Mussel, Dreissena polymorpha: A Resource for Invasive Species Research.</title>
        <authorList>
            <person name="McCartney M.A."/>
            <person name="Auch B."/>
            <person name="Kono T."/>
            <person name="Mallez S."/>
            <person name="Zhang Y."/>
            <person name="Obille A."/>
            <person name="Becker A."/>
            <person name="Abrahante J.E."/>
            <person name="Garbe J."/>
            <person name="Badalamenti J.P."/>
            <person name="Herman A."/>
            <person name="Mangelson H."/>
            <person name="Liachko I."/>
            <person name="Sullivan S."/>
            <person name="Sone E.D."/>
            <person name="Koren S."/>
            <person name="Silverstein K.A.T."/>
            <person name="Beckman K.B."/>
            <person name="Gohl D.M."/>
        </authorList>
    </citation>
    <scope>NUCLEOTIDE SEQUENCE</scope>
    <source>
        <strain evidence="2">Duluth1</strain>
        <tissue evidence="2">Whole animal</tissue>
    </source>
</reference>
<evidence type="ECO:0000313" key="2">
    <source>
        <dbReference type="EMBL" id="KAH3860501.1"/>
    </source>
</evidence>